<dbReference type="InterPro" id="IPR019402">
    <property type="entry name" value="CWH43_N"/>
</dbReference>
<dbReference type="STRING" id="1182541.W9XYS3"/>
<evidence type="ECO:0000256" key="1">
    <source>
        <dbReference type="SAM" id="Phobius"/>
    </source>
</evidence>
<dbReference type="GeneID" id="19163051"/>
<accession>W9XYS3</accession>
<protein>
    <recommendedName>
        <fullName evidence="2">CWH43-like N-terminal domain-containing protein</fullName>
    </recommendedName>
</protein>
<dbReference type="EMBL" id="AMWN01000007">
    <property type="protein sequence ID" value="EXJ82131.1"/>
    <property type="molecule type" value="Genomic_DNA"/>
</dbReference>
<dbReference type="eggNOG" id="ENOG502SRMB">
    <property type="taxonomic scope" value="Eukaryota"/>
</dbReference>
<organism evidence="3 4">
    <name type="scientific">Capronia coronata CBS 617.96</name>
    <dbReference type="NCBI Taxonomy" id="1182541"/>
    <lineage>
        <taxon>Eukaryota</taxon>
        <taxon>Fungi</taxon>
        <taxon>Dikarya</taxon>
        <taxon>Ascomycota</taxon>
        <taxon>Pezizomycotina</taxon>
        <taxon>Eurotiomycetes</taxon>
        <taxon>Chaetothyriomycetidae</taxon>
        <taxon>Chaetothyriales</taxon>
        <taxon>Herpotrichiellaceae</taxon>
        <taxon>Capronia</taxon>
    </lineage>
</organism>
<feature type="transmembrane region" description="Helical" evidence="1">
    <location>
        <begin position="234"/>
        <end position="254"/>
    </location>
</feature>
<feature type="transmembrane region" description="Helical" evidence="1">
    <location>
        <begin position="174"/>
        <end position="191"/>
    </location>
</feature>
<feature type="transmembrane region" description="Helical" evidence="1">
    <location>
        <begin position="68"/>
        <end position="90"/>
    </location>
</feature>
<dbReference type="AlphaFoldDB" id="W9XYS3"/>
<keyword evidence="1" id="KW-0472">Membrane</keyword>
<comment type="caution">
    <text evidence="3">The sequence shown here is derived from an EMBL/GenBank/DDBJ whole genome shotgun (WGS) entry which is preliminary data.</text>
</comment>
<dbReference type="HOGENOM" id="CLU_050573_3_1_1"/>
<reference evidence="3 4" key="1">
    <citation type="submission" date="2013-03" db="EMBL/GenBank/DDBJ databases">
        <title>The Genome Sequence of Capronia coronata CBS 617.96.</title>
        <authorList>
            <consortium name="The Broad Institute Genomics Platform"/>
            <person name="Cuomo C."/>
            <person name="de Hoog S."/>
            <person name="Gorbushina A."/>
            <person name="Walker B."/>
            <person name="Young S.K."/>
            <person name="Zeng Q."/>
            <person name="Gargeya S."/>
            <person name="Fitzgerald M."/>
            <person name="Haas B."/>
            <person name="Abouelleil A."/>
            <person name="Allen A.W."/>
            <person name="Alvarado L."/>
            <person name="Arachchi H.M."/>
            <person name="Berlin A.M."/>
            <person name="Chapman S.B."/>
            <person name="Gainer-Dewar J."/>
            <person name="Goldberg J."/>
            <person name="Griggs A."/>
            <person name="Gujja S."/>
            <person name="Hansen M."/>
            <person name="Howarth C."/>
            <person name="Imamovic A."/>
            <person name="Ireland A."/>
            <person name="Larimer J."/>
            <person name="McCowan C."/>
            <person name="Murphy C."/>
            <person name="Pearson M."/>
            <person name="Poon T.W."/>
            <person name="Priest M."/>
            <person name="Roberts A."/>
            <person name="Saif S."/>
            <person name="Shea T."/>
            <person name="Sisk P."/>
            <person name="Sykes S."/>
            <person name="Wortman J."/>
            <person name="Nusbaum C."/>
            <person name="Birren B."/>
        </authorList>
    </citation>
    <scope>NUCLEOTIDE SEQUENCE [LARGE SCALE GENOMIC DNA]</scope>
    <source>
        <strain evidence="3 4">CBS 617.96</strain>
    </source>
</reference>
<dbReference type="OrthoDB" id="10032492at2759"/>
<keyword evidence="1" id="KW-1133">Transmembrane helix</keyword>
<feature type="transmembrane region" description="Helical" evidence="1">
    <location>
        <begin position="203"/>
        <end position="228"/>
    </location>
</feature>
<dbReference type="Proteomes" id="UP000019484">
    <property type="component" value="Unassembled WGS sequence"/>
</dbReference>
<evidence type="ECO:0000313" key="3">
    <source>
        <dbReference type="EMBL" id="EXJ82131.1"/>
    </source>
</evidence>
<keyword evidence="1" id="KW-0812">Transmembrane</keyword>
<feature type="transmembrane region" description="Helical" evidence="1">
    <location>
        <begin position="141"/>
        <end position="162"/>
    </location>
</feature>
<dbReference type="Pfam" id="PF10277">
    <property type="entry name" value="Frag1"/>
    <property type="match status" value="1"/>
</dbReference>
<evidence type="ECO:0000259" key="2">
    <source>
        <dbReference type="Pfam" id="PF10277"/>
    </source>
</evidence>
<feature type="domain" description="CWH43-like N-terminal" evidence="2">
    <location>
        <begin position="16"/>
        <end position="251"/>
    </location>
</feature>
<keyword evidence="4" id="KW-1185">Reference proteome</keyword>
<proteinExistence type="predicted"/>
<sequence length="278" mass="31556">MAAELGLKKKALLRYLWLFPLIAGTSWGLTLSILLIYWLAQGRPRYPDQWNPYVAYISNIAAFELKPVFITGCTITAVSFALTVVAVHYARYSSHLYGLVEDAKWKKSTSVFAMLCGLWASLSLLLLTIYDTYHAADRHRILLLSCFAGLGITLITTGVVWFDQTWGPSRLEGLRKWLLLPLFLASVLRFLKDTETDKSRIRCIASNVLVVVIVALATSFTVLLYNSWWKTARILEWVLTYMGAFWLLTFIGYLKDVNIGTDEDDLERRPLLVSDDGE</sequence>
<feature type="transmembrane region" description="Helical" evidence="1">
    <location>
        <begin position="15"/>
        <end position="40"/>
    </location>
</feature>
<gene>
    <name evidence="3" type="ORF">A1O1_08200</name>
</gene>
<dbReference type="RefSeq" id="XP_007727252.1">
    <property type="nucleotide sequence ID" value="XM_007729062.1"/>
</dbReference>
<name>W9XYS3_9EURO</name>
<evidence type="ECO:0000313" key="4">
    <source>
        <dbReference type="Proteomes" id="UP000019484"/>
    </source>
</evidence>
<feature type="transmembrane region" description="Helical" evidence="1">
    <location>
        <begin position="110"/>
        <end position="129"/>
    </location>
</feature>